<accession>A0ABN7V3F5</accession>
<evidence type="ECO:0000313" key="2">
    <source>
        <dbReference type="Proteomes" id="UP000789901"/>
    </source>
</evidence>
<proteinExistence type="predicted"/>
<sequence>MILEKTKKNLGALAAYNAWNGDLLPPPCNNCDNCDLQVKDKSDYEINRDDVVDVFCHANTTRFILRGLENLETYKENYQ</sequence>
<reference evidence="1 2" key="1">
    <citation type="submission" date="2021-06" db="EMBL/GenBank/DDBJ databases">
        <authorList>
            <person name="Kallberg Y."/>
            <person name="Tangrot J."/>
            <person name="Rosling A."/>
        </authorList>
    </citation>
    <scope>NUCLEOTIDE SEQUENCE [LARGE SCALE GENOMIC DNA]</scope>
    <source>
        <strain evidence="1 2">120-4 pot B 10/14</strain>
    </source>
</reference>
<protein>
    <submittedName>
        <fullName evidence="1">1120_t:CDS:1</fullName>
    </submittedName>
</protein>
<dbReference type="Proteomes" id="UP000789901">
    <property type="component" value="Unassembled WGS sequence"/>
</dbReference>
<gene>
    <name evidence="1" type="ORF">GMARGA_LOCUS13528</name>
</gene>
<comment type="caution">
    <text evidence="1">The sequence shown here is derived from an EMBL/GenBank/DDBJ whole genome shotgun (WGS) entry which is preliminary data.</text>
</comment>
<organism evidence="1 2">
    <name type="scientific">Gigaspora margarita</name>
    <dbReference type="NCBI Taxonomy" id="4874"/>
    <lineage>
        <taxon>Eukaryota</taxon>
        <taxon>Fungi</taxon>
        <taxon>Fungi incertae sedis</taxon>
        <taxon>Mucoromycota</taxon>
        <taxon>Glomeromycotina</taxon>
        <taxon>Glomeromycetes</taxon>
        <taxon>Diversisporales</taxon>
        <taxon>Gigasporaceae</taxon>
        <taxon>Gigaspora</taxon>
    </lineage>
</organism>
<name>A0ABN7V3F5_GIGMA</name>
<keyword evidence="2" id="KW-1185">Reference proteome</keyword>
<dbReference type="EMBL" id="CAJVQB010008608">
    <property type="protein sequence ID" value="CAG8721088.1"/>
    <property type="molecule type" value="Genomic_DNA"/>
</dbReference>
<evidence type="ECO:0000313" key="1">
    <source>
        <dbReference type="EMBL" id="CAG8721088.1"/>
    </source>
</evidence>